<dbReference type="CDD" id="cd01948">
    <property type="entry name" value="EAL"/>
    <property type="match status" value="1"/>
</dbReference>
<dbReference type="PROSITE" id="PS50883">
    <property type="entry name" value="EAL"/>
    <property type="match status" value="1"/>
</dbReference>
<evidence type="ECO:0000313" key="5">
    <source>
        <dbReference type="Proteomes" id="UP001058003"/>
    </source>
</evidence>
<dbReference type="InterPro" id="IPR035919">
    <property type="entry name" value="EAL_sf"/>
</dbReference>
<dbReference type="InterPro" id="IPR050706">
    <property type="entry name" value="Cyclic-di-GMP_PDE-like"/>
</dbReference>
<feature type="domain" description="EAL" evidence="2">
    <location>
        <begin position="513"/>
        <end position="770"/>
    </location>
</feature>
<sequence length="775" mass="82109">MHTTKRVLVAFAVAGIVASSVTGGRPGHVMWLLTAVVCAAPLLVRVWRDRAATTGPWRLVVLGFGVRVAADVVWAGEDLRHDGAVPFPSWNDIGYLLSYGLLLAGLVRANGGRARTALLDASVIAAGLALVHWVFLLHPYLHHADPGGPGATALALLYPVCDLVLFATGVRVLFTGAWRRPANRLVLAGLGLLLAANFIFFAHAATGATRSVDTVDNALWLLSYLALGLAGLQRTVPGPVPAGRADGHVVSCGRISMFGAAAMIGPLALLVPGAAGGDHLLVPALVSAGLSLLLVLRLGGLARVAQRRSAELDRHAGELTRRGEELAEALVEREALEHQLRHGALHDPTTGLANRALLTQRMEWALTRADDQSRHALILLDLDRFTDVNDAYGRAFGDDALVAVTARLLAAAAPADTVARLGGDEFALFVEDVDPLRAGHLAEHLRAELKAPLTVGARTVHLTASIALVHLTPKAAPRDAVADAELALRAAKRAGRDRVSVYRPELRTARETFTRISAGLRHAVERGELAVHYQPVVELPSARIVAVEALLRWTPPGGSVPPLDFIPVAEETGMIVPIGAWVLERACRDAKAWHDRHGTSLTVNVSVRQLAEPGFAEQVLRTLATTGLPAGALVLEITESVFVGVADDAAPLLAALDGLRAHGIRVAIDDFGTGYSSLSYLTQLPVDILKIDRSFVPTDTAGSGSGDDHAFTRAVLQLGTSRQLPAIAEGIETQDQARLLHDLGCRLAQGYHFARPGPVADVDAAFLRLNPALTA</sequence>
<dbReference type="InterPro" id="IPR000160">
    <property type="entry name" value="GGDEF_dom"/>
</dbReference>
<dbReference type="SUPFAM" id="SSF141868">
    <property type="entry name" value="EAL domain-like"/>
    <property type="match status" value="1"/>
</dbReference>
<dbReference type="KEGG" id="daur:Daura_11565"/>
<dbReference type="PANTHER" id="PTHR33121:SF70">
    <property type="entry name" value="SIGNALING PROTEIN YKOW"/>
    <property type="match status" value="1"/>
</dbReference>
<feature type="domain" description="GGDEF" evidence="3">
    <location>
        <begin position="373"/>
        <end position="504"/>
    </location>
</feature>
<proteinExistence type="predicted"/>
<feature type="transmembrane region" description="Helical" evidence="1">
    <location>
        <begin position="119"/>
        <end position="141"/>
    </location>
</feature>
<dbReference type="SUPFAM" id="SSF55073">
    <property type="entry name" value="Nucleotide cyclase"/>
    <property type="match status" value="1"/>
</dbReference>
<accession>A0A9Q9IIJ2</accession>
<dbReference type="InterPro" id="IPR001633">
    <property type="entry name" value="EAL_dom"/>
</dbReference>
<dbReference type="Gene3D" id="3.30.70.270">
    <property type="match status" value="1"/>
</dbReference>
<evidence type="ECO:0000259" key="2">
    <source>
        <dbReference type="PROSITE" id="PS50883"/>
    </source>
</evidence>
<protein>
    <submittedName>
        <fullName evidence="4">GGDEF domain-containing protein</fullName>
    </submittedName>
</protein>
<keyword evidence="1" id="KW-0472">Membrane</keyword>
<dbReference type="InterPro" id="IPR029787">
    <property type="entry name" value="Nucleotide_cyclase"/>
</dbReference>
<dbReference type="RefSeq" id="WP_156089714.1">
    <property type="nucleotide sequence ID" value="NZ_CP073767.1"/>
</dbReference>
<dbReference type="Gene3D" id="3.20.20.450">
    <property type="entry name" value="EAL domain"/>
    <property type="match status" value="1"/>
</dbReference>
<keyword evidence="1" id="KW-0812">Transmembrane</keyword>
<keyword evidence="1" id="KW-1133">Transmembrane helix</keyword>
<dbReference type="NCBIfam" id="TIGR00254">
    <property type="entry name" value="GGDEF"/>
    <property type="match status" value="1"/>
</dbReference>
<dbReference type="SMART" id="SM00052">
    <property type="entry name" value="EAL"/>
    <property type="match status" value="1"/>
</dbReference>
<dbReference type="Pfam" id="PF00563">
    <property type="entry name" value="EAL"/>
    <property type="match status" value="1"/>
</dbReference>
<feature type="transmembrane region" description="Helical" evidence="1">
    <location>
        <begin position="29"/>
        <end position="47"/>
    </location>
</feature>
<name>A0A9Q9IIJ2_9ACTN</name>
<feature type="transmembrane region" description="Helical" evidence="1">
    <location>
        <begin position="88"/>
        <end position="107"/>
    </location>
</feature>
<dbReference type="SMART" id="SM00267">
    <property type="entry name" value="GGDEF"/>
    <property type="match status" value="1"/>
</dbReference>
<reference evidence="4" key="1">
    <citation type="submission" date="2021-04" db="EMBL/GenBank/DDBJ databases">
        <title>Dactylosporangium aurantiacum NRRL B-8018 full assembly.</title>
        <authorList>
            <person name="Hartkoorn R.C."/>
            <person name="Beaudoing E."/>
            <person name="Hot D."/>
        </authorList>
    </citation>
    <scope>NUCLEOTIDE SEQUENCE</scope>
    <source>
        <strain evidence="4">NRRL B-8018</strain>
    </source>
</reference>
<feature type="transmembrane region" description="Helical" evidence="1">
    <location>
        <begin position="257"/>
        <end position="275"/>
    </location>
</feature>
<dbReference type="InterPro" id="IPR043128">
    <property type="entry name" value="Rev_trsase/Diguanyl_cyclase"/>
</dbReference>
<dbReference type="AlphaFoldDB" id="A0A9Q9IIJ2"/>
<evidence type="ECO:0000256" key="1">
    <source>
        <dbReference type="SAM" id="Phobius"/>
    </source>
</evidence>
<dbReference type="EMBL" id="CP073767">
    <property type="protein sequence ID" value="UWZ56747.1"/>
    <property type="molecule type" value="Genomic_DNA"/>
</dbReference>
<keyword evidence="5" id="KW-1185">Reference proteome</keyword>
<feature type="transmembrane region" description="Helical" evidence="1">
    <location>
        <begin position="59"/>
        <end position="76"/>
    </location>
</feature>
<evidence type="ECO:0000313" key="4">
    <source>
        <dbReference type="EMBL" id="UWZ56747.1"/>
    </source>
</evidence>
<dbReference type="PANTHER" id="PTHR33121">
    <property type="entry name" value="CYCLIC DI-GMP PHOSPHODIESTERASE PDEF"/>
    <property type="match status" value="1"/>
</dbReference>
<dbReference type="CDD" id="cd01949">
    <property type="entry name" value="GGDEF"/>
    <property type="match status" value="1"/>
</dbReference>
<dbReference type="Pfam" id="PF00990">
    <property type="entry name" value="GGDEF"/>
    <property type="match status" value="1"/>
</dbReference>
<dbReference type="Proteomes" id="UP001058003">
    <property type="component" value="Chromosome"/>
</dbReference>
<gene>
    <name evidence="4" type="ORF">Daura_11565</name>
</gene>
<feature type="transmembrane region" description="Helical" evidence="1">
    <location>
        <begin position="186"/>
        <end position="206"/>
    </location>
</feature>
<feature type="transmembrane region" description="Helical" evidence="1">
    <location>
        <begin position="281"/>
        <end position="299"/>
    </location>
</feature>
<dbReference type="OrthoDB" id="23692at2"/>
<dbReference type="PROSITE" id="PS50887">
    <property type="entry name" value="GGDEF"/>
    <property type="match status" value="1"/>
</dbReference>
<feature type="transmembrane region" description="Helical" evidence="1">
    <location>
        <begin position="153"/>
        <end position="174"/>
    </location>
</feature>
<evidence type="ECO:0000259" key="3">
    <source>
        <dbReference type="PROSITE" id="PS50887"/>
    </source>
</evidence>
<dbReference type="GO" id="GO:0071111">
    <property type="term" value="F:cyclic-guanylate-specific phosphodiesterase activity"/>
    <property type="evidence" value="ECO:0007669"/>
    <property type="project" value="InterPro"/>
</dbReference>
<organism evidence="4 5">
    <name type="scientific">Dactylosporangium aurantiacum</name>
    <dbReference type="NCBI Taxonomy" id="35754"/>
    <lineage>
        <taxon>Bacteria</taxon>
        <taxon>Bacillati</taxon>
        <taxon>Actinomycetota</taxon>
        <taxon>Actinomycetes</taxon>
        <taxon>Micromonosporales</taxon>
        <taxon>Micromonosporaceae</taxon>
        <taxon>Dactylosporangium</taxon>
    </lineage>
</organism>